<dbReference type="Pfam" id="PF00565">
    <property type="entry name" value="SNase"/>
    <property type="match status" value="4"/>
</dbReference>
<dbReference type="Ensembl" id="ENSCCRT00000178506.1">
    <property type="protein sequence ID" value="ENSCCRP00000180543.1"/>
    <property type="gene ID" value="ENSCCRG00000012258.2"/>
</dbReference>
<dbReference type="SUPFAM" id="SSF50199">
    <property type="entry name" value="Staphylococcal nuclease"/>
    <property type="match status" value="5"/>
</dbReference>
<organism evidence="7 8">
    <name type="scientific">Cyprinus carpio carpio</name>
    <dbReference type="NCBI Taxonomy" id="630221"/>
    <lineage>
        <taxon>Eukaryota</taxon>
        <taxon>Metazoa</taxon>
        <taxon>Chordata</taxon>
        <taxon>Craniata</taxon>
        <taxon>Vertebrata</taxon>
        <taxon>Euteleostomi</taxon>
        <taxon>Actinopterygii</taxon>
        <taxon>Neopterygii</taxon>
        <taxon>Teleostei</taxon>
        <taxon>Ostariophysi</taxon>
        <taxon>Cypriniformes</taxon>
        <taxon>Cyprinidae</taxon>
        <taxon>Cyprininae</taxon>
        <taxon>Cyprinus</taxon>
    </lineage>
</organism>
<dbReference type="FunFam" id="2.40.50.90:FF:000004">
    <property type="entry name" value="Staphylococcal nuclease domain-containing protein"/>
    <property type="match status" value="1"/>
</dbReference>
<comment type="function">
    <text evidence="4">Endonuclease that mediates miRNA decay of both protein-free and AGO2-loaded miRNAs.</text>
</comment>
<evidence type="ECO:0000313" key="8">
    <source>
        <dbReference type="Proteomes" id="UP001108240"/>
    </source>
</evidence>
<dbReference type="GO" id="GO:0005634">
    <property type="term" value="C:nucleus"/>
    <property type="evidence" value="ECO:0007669"/>
    <property type="project" value="TreeGrafter"/>
</dbReference>
<dbReference type="PROSITE" id="PS50830">
    <property type="entry name" value="TNASE_3"/>
    <property type="match status" value="4"/>
</dbReference>
<dbReference type="InterPro" id="IPR035437">
    <property type="entry name" value="SNase_OB-fold_sf"/>
</dbReference>
<dbReference type="SMART" id="SM00318">
    <property type="entry name" value="SNc"/>
    <property type="match status" value="4"/>
</dbReference>
<dbReference type="CDD" id="cd00175">
    <property type="entry name" value="SNc"/>
    <property type="match status" value="3"/>
</dbReference>
<feature type="domain" description="TNase-like" evidence="6">
    <location>
        <begin position="488"/>
        <end position="623"/>
    </location>
</feature>
<dbReference type="AlphaFoldDB" id="A0A9J8DG04"/>
<dbReference type="GO" id="GO:1990599">
    <property type="term" value="F:3' overhang single-stranded DNA endodeoxyribonuclease activity"/>
    <property type="evidence" value="ECO:0007669"/>
    <property type="project" value="UniProtKB-EC"/>
</dbReference>
<dbReference type="FunFam" id="2.40.50.90:FF:000003">
    <property type="entry name" value="Staphylococcal nuclease domain-containing protein"/>
    <property type="match status" value="1"/>
</dbReference>
<dbReference type="CDD" id="cd20433">
    <property type="entry name" value="Tudor_TDRD11"/>
    <property type="match status" value="1"/>
</dbReference>
<evidence type="ECO:0000256" key="4">
    <source>
        <dbReference type="PIRNR" id="PIRNR017179"/>
    </source>
</evidence>
<dbReference type="SUPFAM" id="SSF63748">
    <property type="entry name" value="Tudor/PWWP/MBT"/>
    <property type="match status" value="1"/>
</dbReference>
<accession>A0A9J8DG04</accession>
<reference evidence="7" key="2">
    <citation type="submission" date="2025-09" db="UniProtKB">
        <authorList>
            <consortium name="Ensembl"/>
        </authorList>
    </citation>
    <scope>IDENTIFICATION</scope>
</reference>
<name>A0A9J8DG04_CYPCA</name>
<dbReference type="PROSITE" id="PS01284">
    <property type="entry name" value="TNASE_2"/>
    <property type="match status" value="1"/>
</dbReference>
<feature type="domain" description="TNase-like" evidence="6">
    <location>
        <begin position="181"/>
        <end position="290"/>
    </location>
</feature>
<feature type="domain" description="Tudor" evidence="5">
    <location>
        <begin position="692"/>
        <end position="750"/>
    </location>
</feature>
<feature type="domain" description="TNase-like" evidence="6">
    <location>
        <begin position="303"/>
        <end position="459"/>
    </location>
</feature>
<dbReference type="PIRSF" id="PIRSF017179">
    <property type="entry name" value="RISC-Tudor-SN"/>
    <property type="match status" value="1"/>
</dbReference>
<dbReference type="GO" id="GO:0003723">
    <property type="term" value="F:RNA binding"/>
    <property type="evidence" value="ECO:0007669"/>
    <property type="project" value="UniProtKB-UniRule"/>
</dbReference>
<evidence type="ECO:0000259" key="6">
    <source>
        <dbReference type="PROSITE" id="PS50830"/>
    </source>
</evidence>
<comment type="catalytic activity">
    <reaction evidence="4">
        <text>Endonucleolytic cleavage to nucleoside 3'-phosphates and 3'-phosphooligonucleotide end-products.</text>
        <dbReference type="EC" id="3.1.31.1"/>
    </reaction>
</comment>
<dbReference type="InterPro" id="IPR002071">
    <property type="entry name" value="Thermonucl_AS"/>
</dbReference>
<keyword evidence="8" id="KW-1185">Reference proteome</keyword>
<dbReference type="FunFam" id="2.30.30.140:FF:000047">
    <property type="entry name" value="Staphylococcal nuclease domain-containing protein"/>
    <property type="match status" value="1"/>
</dbReference>
<dbReference type="SMART" id="SM00333">
    <property type="entry name" value="TUDOR"/>
    <property type="match status" value="1"/>
</dbReference>
<dbReference type="GeneTree" id="ENSGT00510000047270"/>
<evidence type="ECO:0000259" key="5">
    <source>
        <dbReference type="PROSITE" id="PS50304"/>
    </source>
</evidence>
<dbReference type="InterPro" id="IPR047386">
    <property type="entry name" value="Tudor_TDRD11"/>
</dbReference>
<dbReference type="FunFam" id="2.40.50.90:FF:000002">
    <property type="entry name" value="Staphylococcal nuclease domain-containing protein"/>
    <property type="match status" value="1"/>
</dbReference>
<dbReference type="GO" id="GO:0005829">
    <property type="term" value="C:cytosol"/>
    <property type="evidence" value="ECO:0007669"/>
    <property type="project" value="UniProtKB-UniRule"/>
</dbReference>
<dbReference type="InterPro" id="IPR016685">
    <property type="entry name" value="Silence_cplx_Nase-comp_TudorSN"/>
</dbReference>
<protein>
    <recommendedName>
        <fullName evidence="4">Staphylococcal nuclease domain-containing protein</fullName>
        <ecNumber evidence="4">3.1.31.1</ecNumber>
    </recommendedName>
</protein>
<dbReference type="FunFam" id="2.40.50.90:FF:000001">
    <property type="entry name" value="Staphylococcal nuclease domain-containing protein"/>
    <property type="match status" value="1"/>
</dbReference>
<dbReference type="EC" id="3.1.31.1" evidence="4"/>
<evidence type="ECO:0000313" key="7">
    <source>
        <dbReference type="Ensembl" id="ENSCCRP00000180543.1"/>
    </source>
</evidence>
<dbReference type="GO" id="GO:0006402">
    <property type="term" value="P:mRNA catabolic process"/>
    <property type="evidence" value="ECO:0007669"/>
    <property type="project" value="UniProtKB-UniRule"/>
</dbReference>
<keyword evidence="3" id="KW-0677">Repeat</keyword>
<dbReference type="InterPro" id="IPR002999">
    <property type="entry name" value="Tudor"/>
</dbReference>
<dbReference type="PANTHER" id="PTHR12302:SF2">
    <property type="entry name" value="STAPHYLOCOCCAL NUCLEASE DOMAIN-CONTAINING PROTEIN 1"/>
    <property type="match status" value="1"/>
</dbReference>
<dbReference type="PANTHER" id="PTHR12302">
    <property type="entry name" value="EBNA2 BINDING PROTEIN P100"/>
    <property type="match status" value="1"/>
</dbReference>
<feature type="domain" description="TNase-like" evidence="6">
    <location>
        <begin position="18"/>
        <end position="167"/>
    </location>
</feature>
<dbReference type="FunFam" id="2.40.50.90:FF:000005">
    <property type="entry name" value="Staphylococcal nuclease domain-containing protein"/>
    <property type="match status" value="1"/>
</dbReference>
<dbReference type="GO" id="GO:0031332">
    <property type="term" value="C:RNAi effector complex"/>
    <property type="evidence" value="ECO:0007669"/>
    <property type="project" value="InterPro"/>
</dbReference>
<proteinExistence type="predicted"/>
<dbReference type="GO" id="GO:0004521">
    <property type="term" value="F:RNA endonuclease activity"/>
    <property type="evidence" value="ECO:0007669"/>
    <property type="project" value="UniProtKB-UniRule"/>
</dbReference>
<sequence>MASAVPAQVQSNPAPAPQLQRGIVKTVLSGCAVIVRGQPRGGPPPERQINLSNIRAGALARRAIQGQPDTKDTPDEPWAFQAREFLRKKVIGKEVCFTVENKTPQGREYGIVFLGKDTSGENIAESLVAEGLATVRREGIRGNNPDQVRLCDLEDQAKAAKKGQWSEGGGSHTIRDLKYTIENPRNFVDSLHQKPVNDGSETPEPFAAEAKFFTESRLLQRDVQIILESCPNQIILGTILHPNGNITELLLKEGFARCVDWSMAVYTQGAEKLRAAERSAKERKVRIWKDYVAPTANLDQKDRQFVAKVMQVVNADAIVVKLNSGEHKTIHLSSIRPPRLEGENKDKDKRFRPLYDIPYMFEAREFLRKKLIGKKVNVTVDYIRAATSAMETGGVPAFPERTCATVTIGGINIAEALVSKGLATVIRYRQDDDQRSSHYDELLAAEARAIKNGKGLHSKKEVPIHRVADISGETQKAKQFLPFLQRAGRSEAVVEYVFSGSRLKLYMPKETCLITFLLAGIECPRGSRNMPGGMQVAEPYSEEATIFTKELVLQREVEVEVESMDKAGNFIGWLHIESVNLSVALVENALSKVHFTAERSSYYKTLLSAEETARQRKEKLWANYEEKPKEEVAQFTEEKERVAKYRAVYVTEITDGLHFYAQDVETGTKLESLMESMRGEIAAQPPVEGSFAPRRGDFCIAKFADGEWYRARVEKVESPAKVHVFYIDYGNREILSSTRLAALPPAFSTRTLPPQATEYTFAFIQVPQDEDARADAVDSVVRDIQNKQCLLNMEYSGAVCPHVTLQFADSKDDVGLGLVKEGLVMVDVRKEKHLHKMVTEYLNGQESAKSARLNIWRYGDFRDDDADEFGYRR</sequence>
<evidence type="ECO:0000256" key="1">
    <source>
        <dbReference type="ARBA" id="ARBA00004496"/>
    </source>
</evidence>
<dbReference type="Gene3D" id="2.30.30.140">
    <property type="match status" value="1"/>
</dbReference>
<dbReference type="Gene3D" id="2.40.50.90">
    <property type="match status" value="5"/>
</dbReference>
<comment type="subcellular location">
    <subcellularLocation>
        <location evidence="1 4">Cytoplasm</location>
    </subcellularLocation>
</comment>
<keyword evidence="2 4" id="KW-0963">Cytoplasm</keyword>
<dbReference type="Proteomes" id="UP001108240">
    <property type="component" value="Unplaced"/>
</dbReference>
<dbReference type="PROSITE" id="PS50304">
    <property type="entry name" value="TUDOR"/>
    <property type="match status" value="1"/>
</dbReference>
<evidence type="ECO:0000256" key="3">
    <source>
        <dbReference type="ARBA" id="ARBA00022737"/>
    </source>
</evidence>
<dbReference type="Pfam" id="PF00567">
    <property type="entry name" value="TUDOR"/>
    <property type="match status" value="1"/>
</dbReference>
<dbReference type="GO" id="GO:0031047">
    <property type="term" value="P:regulatory ncRNA-mediated gene silencing"/>
    <property type="evidence" value="ECO:0007669"/>
    <property type="project" value="UniProtKB-UniRule"/>
</dbReference>
<evidence type="ECO:0000256" key="2">
    <source>
        <dbReference type="ARBA" id="ARBA00022490"/>
    </source>
</evidence>
<dbReference type="InterPro" id="IPR016071">
    <property type="entry name" value="Staphylococal_nuclease_OB-fold"/>
</dbReference>
<reference evidence="7" key="1">
    <citation type="submission" date="2025-08" db="UniProtKB">
        <authorList>
            <consortium name="Ensembl"/>
        </authorList>
    </citation>
    <scope>IDENTIFICATION</scope>
</reference>